<protein>
    <submittedName>
        <fullName evidence="1">Uncharacterized protein</fullName>
    </submittedName>
</protein>
<accession>A0AAV3ZC37</accession>
<organism evidence="1 2">
    <name type="scientific">Plakobranchus ocellatus</name>
    <dbReference type="NCBI Taxonomy" id="259542"/>
    <lineage>
        <taxon>Eukaryota</taxon>
        <taxon>Metazoa</taxon>
        <taxon>Spiralia</taxon>
        <taxon>Lophotrochozoa</taxon>
        <taxon>Mollusca</taxon>
        <taxon>Gastropoda</taxon>
        <taxon>Heterobranchia</taxon>
        <taxon>Euthyneura</taxon>
        <taxon>Panpulmonata</taxon>
        <taxon>Sacoglossa</taxon>
        <taxon>Placobranchoidea</taxon>
        <taxon>Plakobranchidae</taxon>
        <taxon>Plakobranchus</taxon>
    </lineage>
</organism>
<dbReference type="EMBL" id="BLXT01002301">
    <property type="protein sequence ID" value="GFN92881.1"/>
    <property type="molecule type" value="Genomic_DNA"/>
</dbReference>
<reference evidence="1 2" key="1">
    <citation type="journal article" date="2021" name="Elife">
        <title>Chloroplast acquisition without the gene transfer in kleptoplastic sea slugs, Plakobranchus ocellatus.</title>
        <authorList>
            <person name="Maeda T."/>
            <person name="Takahashi S."/>
            <person name="Yoshida T."/>
            <person name="Shimamura S."/>
            <person name="Takaki Y."/>
            <person name="Nagai Y."/>
            <person name="Toyoda A."/>
            <person name="Suzuki Y."/>
            <person name="Arimoto A."/>
            <person name="Ishii H."/>
            <person name="Satoh N."/>
            <person name="Nishiyama T."/>
            <person name="Hasebe M."/>
            <person name="Maruyama T."/>
            <person name="Minagawa J."/>
            <person name="Obokata J."/>
            <person name="Shigenobu S."/>
        </authorList>
    </citation>
    <scope>NUCLEOTIDE SEQUENCE [LARGE SCALE GENOMIC DNA]</scope>
</reference>
<comment type="caution">
    <text evidence="1">The sequence shown here is derived from an EMBL/GenBank/DDBJ whole genome shotgun (WGS) entry which is preliminary data.</text>
</comment>
<name>A0AAV3ZC37_9GAST</name>
<evidence type="ECO:0000313" key="2">
    <source>
        <dbReference type="Proteomes" id="UP000735302"/>
    </source>
</evidence>
<proteinExistence type="predicted"/>
<gene>
    <name evidence="1" type="ORF">PoB_001938700</name>
</gene>
<sequence length="94" mass="11066">MPLAMASHFGAEIFQKYDTVVFQIRIRSFTIMIAAFIHHTIKPPESFKKRESKNTIYNYLRHPISEKWSTGKGINYFTIQGYNDFTYMSSTDIF</sequence>
<evidence type="ECO:0000313" key="1">
    <source>
        <dbReference type="EMBL" id="GFN92881.1"/>
    </source>
</evidence>
<keyword evidence="2" id="KW-1185">Reference proteome</keyword>
<dbReference type="AlphaFoldDB" id="A0AAV3ZC37"/>
<dbReference type="Proteomes" id="UP000735302">
    <property type="component" value="Unassembled WGS sequence"/>
</dbReference>